<dbReference type="OMA" id="INQYNIM"/>
<dbReference type="GO" id="GO:0004653">
    <property type="term" value="F:polypeptide N-acetylgalactosaminyltransferase activity"/>
    <property type="evidence" value="ECO:0007669"/>
    <property type="project" value="TreeGrafter"/>
</dbReference>
<dbReference type="InterPro" id="IPR029044">
    <property type="entry name" value="Nucleotide-diphossugar_trans"/>
</dbReference>
<organism evidence="3 4">
    <name type="scientific">Megaselia scalaris</name>
    <name type="common">Humpbacked fly</name>
    <name type="synonym">Phora scalaris</name>
    <dbReference type="NCBI Taxonomy" id="36166"/>
    <lineage>
        <taxon>Eukaryota</taxon>
        <taxon>Metazoa</taxon>
        <taxon>Ecdysozoa</taxon>
        <taxon>Arthropoda</taxon>
        <taxon>Hexapoda</taxon>
        <taxon>Insecta</taxon>
        <taxon>Pterygota</taxon>
        <taxon>Neoptera</taxon>
        <taxon>Endopterygota</taxon>
        <taxon>Diptera</taxon>
        <taxon>Brachycera</taxon>
        <taxon>Muscomorpha</taxon>
        <taxon>Platypezoidea</taxon>
        <taxon>Phoridae</taxon>
        <taxon>Megaseliini</taxon>
        <taxon>Megaselia</taxon>
    </lineage>
</organism>
<dbReference type="STRING" id="36166.T1GPR6"/>
<dbReference type="EMBL" id="CAQQ02153097">
    <property type="status" value="NOT_ANNOTATED_CDS"/>
    <property type="molecule type" value="Genomic_DNA"/>
</dbReference>
<dbReference type="Proteomes" id="UP000015102">
    <property type="component" value="Unassembled WGS sequence"/>
</dbReference>
<accession>T1GPR6</accession>
<dbReference type="GO" id="GO:0005794">
    <property type="term" value="C:Golgi apparatus"/>
    <property type="evidence" value="ECO:0007669"/>
    <property type="project" value="TreeGrafter"/>
</dbReference>
<keyword evidence="1" id="KW-1015">Disulfide bond</keyword>
<keyword evidence="4" id="KW-1185">Reference proteome</keyword>
<dbReference type="HOGENOM" id="CLU_156304_0_0_1"/>
<evidence type="ECO:0000313" key="3">
    <source>
        <dbReference type="EnsemblMetazoa" id="MESCA005607-PA"/>
    </source>
</evidence>
<feature type="domain" description="Glycosyltransferase 2-like" evidence="2">
    <location>
        <begin position="45"/>
        <end position="114"/>
    </location>
</feature>
<dbReference type="EMBL" id="CAQQ02153098">
    <property type="status" value="NOT_ANNOTATED_CDS"/>
    <property type="molecule type" value="Genomic_DNA"/>
</dbReference>
<protein>
    <recommendedName>
        <fullName evidence="2">Glycosyltransferase 2-like domain-containing protein</fullName>
    </recommendedName>
</protein>
<dbReference type="Gene3D" id="3.90.550.10">
    <property type="entry name" value="Spore Coat Polysaccharide Biosynthesis Protein SpsA, Chain A"/>
    <property type="match status" value="1"/>
</dbReference>
<dbReference type="Pfam" id="PF00535">
    <property type="entry name" value="Glycos_transf_2"/>
    <property type="match status" value="1"/>
</dbReference>
<reference evidence="4" key="1">
    <citation type="submission" date="2013-02" db="EMBL/GenBank/DDBJ databases">
        <authorList>
            <person name="Hughes D."/>
        </authorList>
    </citation>
    <scope>NUCLEOTIDE SEQUENCE</scope>
    <source>
        <strain>Durham</strain>
        <strain evidence="4">NC isolate 2 -- Noor lab</strain>
    </source>
</reference>
<evidence type="ECO:0000313" key="4">
    <source>
        <dbReference type="Proteomes" id="UP000015102"/>
    </source>
</evidence>
<proteinExistence type="predicted"/>
<dbReference type="PANTHER" id="PTHR11675">
    <property type="entry name" value="N-ACETYLGALACTOSAMINYLTRANSFERASE"/>
    <property type="match status" value="1"/>
</dbReference>
<dbReference type="SUPFAM" id="SSF53448">
    <property type="entry name" value="Nucleotide-diphospho-sugar transferases"/>
    <property type="match status" value="1"/>
</dbReference>
<sequence length="134" mass="15847">MKRLYQINQYNIMASDRIPLNRTLKDMRNSLCKAKTYPKSLPKASVIIVFHNEAWSVLLRTVWSVLNTSPRKILNEIILIDDASEREFLKEPLDDYLAKNLKDIVKIFHLPKRSVRARPPKSAKRNYYLFSKER</sequence>
<dbReference type="AlphaFoldDB" id="T1GPR6"/>
<dbReference type="PANTHER" id="PTHR11675:SF118">
    <property type="entry name" value="POLYPEPTIDE N-ACETYLGALACTOSAMINYLTRANSFERASE 3"/>
    <property type="match status" value="1"/>
</dbReference>
<evidence type="ECO:0000256" key="1">
    <source>
        <dbReference type="ARBA" id="ARBA00023157"/>
    </source>
</evidence>
<dbReference type="GO" id="GO:0006493">
    <property type="term" value="P:protein O-linked glycosylation"/>
    <property type="evidence" value="ECO:0007669"/>
    <property type="project" value="TreeGrafter"/>
</dbReference>
<dbReference type="InterPro" id="IPR001173">
    <property type="entry name" value="Glyco_trans_2-like"/>
</dbReference>
<reference evidence="3" key="2">
    <citation type="submission" date="2015-06" db="UniProtKB">
        <authorList>
            <consortium name="EnsemblMetazoa"/>
        </authorList>
    </citation>
    <scope>IDENTIFICATION</scope>
</reference>
<dbReference type="EnsemblMetazoa" id="MESCA005607-RA">
    <property type="protein sequence ID" value="MESCA005607-PA"/>
    <property type="gene ID" value="MESCA005607"/>
</dbReference>
<evidence type="ECO:0000259" key="2">
    <source>
        <dbReference type="Pfam" id="PF00535"/>
    </source>
</evidence>
<name>T1GPR6_MEGSC</name>